<reference evidence="4" key="1">
    <citation type="submission" date="2025-08" db="UniProtKB">
        <authorList>
            <consortium name="RefSeq"/>
        </authorList>
    </citation>
    <scope>IDENTIFICATION</scope>
</reference>
<dbReference type="GeneID" id="114864734"/>
<feature type="domain" description="IRS-type PTB" evidence="2">
    <location>
        <begin position="155"/>
        <end position="259"/>
    </location>
</feature>
<accession>A0A6P7NVF6</accession>
<dbReference type="InParanoid" id="A0A6P7NVF6"/>
<dbReference type="GO" id="GO:0007265">
    <property type="term" value="P:Ras protein signal transduction"/>
    <property type="evidence" value="ECO:0007669"/>
    <property type="project" value="TreeGrafter"/>
</dbReference>
<dbReference type="InterPro" id="IPR011993">
    <property type="entry name" value="PH-like_dom_sf"/>
</dbReference>
<dbReference type="Pfam" id="PF02174">
    <property type="entry name" value="IRS"/>
    <property type="match status" value="1"/>
</dbReference>
<feature type="region of interest" description="Disordered" evidence="1">
    <location>
        <begin position="425"/>
        <end position="463"/>
    </location>
</feature>
<dbReference type="RefSeq" id="XP_029021514.1">
    <property type="nucleotide sequence ID" value="XM_029165681.3"/>
</dbReference>
<dbReference type="PANTHER" id="PTHR21258:SF58">
    <property type="entry name" value="DOCKING PROTEIN 3-LIKE"/>
    <property type="match status" value="1"/>
</dbReference>
<dbReference type="KEGG" id="bspl:114864734"/>
<dbReference type="SUPFAM" id="SSF50729">
    <property type="entry name" value="PH domain-like"/>
    <property type="match status" value="2"/>
</dbReference>
<evidence type="ECO:0000259" key="2">
    <source>
        <dbReference type="PROSITE" id="PS51064"/>
    </source>
</evidence>
<dbReference type="InterPro" id="IPR002404">
    <property type="entry name" value="IRS_PTB"/>
</dbReference>
<feature type="compositionally biased region" description="Polar residues" evidence="1">
    <location>
        <begin position="487"/>
        <end position="496"/>
    </location>
</feature>
<proteinExistence type="predicted"/>
<dbReference type="Gene3D" id="2.30.29.30">
    <property type="entry name" value="Pleckstrin-homology domain (PH domain)/Phosphotyrosine-binding domain (PTB)"/>
    <property type="match status" value="2"/>
</dbReference>
<gene>
    <name evidence="4" type="primary">dok3</name>
</gene>
<dbReference type="SMART" id="SM00233">
    <property type="entry name" value="PH"/>
    <property type="match status" value="1"/>
</dbReference>
<dbReference type="AlphaFoldDB" id="A0A6P7NVF6"/>
<dbReference type="Proteomes" id="UP000515150">
    <property type="component" value="Chromosome 10"/>
</dbReference>
<name>A0A6P7NVF6_BETSP</name>
<keyword evidence="3" id="KW-1185">Reference proteome</keyword>
<protein>
    <submittedName>
        <fullName evidence="4">Docking protein 3</fullName>
    </submittedName>
</protein>
<sequence>MDVIFKDGMLYLQGAKYGKKIWRKIWMMLFKASSSGLGRLEFFNVLDTNPVSDQKKAGRQKTSERKVVRLRDCLSVTPAPKESCLEGYTCFYLSTTQCTYTLASMTSEDWISALCLLAFQKDPGKSDKGVLERGNVLAMEDNELYSSWKSDLTVPAKCHPVTVQSTEASRRCGLAGEYLVSPEKEAVALLSVNSCHVIYRWPYKLLRKFGLVEGGFSIEAGRRCDSGEGVFIFLSSRSHLIFQTISEQCSLERRTSAQTPPVSRRSLSEPSIVGRAPPHVLPVLRPADVSDDTEETHYATIKTALAMGLIQLPCAEPQPFNSKEAVGAAADDEDERCHSLEALKLRNDAEESIYYNLRRATPPPTRKEQLSGGTDRPECIYADISIVNRALNLQPQPFSPLGPEQPAYVQSASCSALRPRYQRQPPVTNHVQTEHNAQTQPVDDMQETEEAIGSPAAPTEAPGSFKHRLAEIISKDLAKVQIAPPSGSRSPAFTQY</sequence>
<dbReference type="CTD" id="79930"/>
<evidence type="ECO:0000313" key="4">
    <source>
        <dbReference type="RefSeq" id="XP_029021514.1"/>
    </source>
</evidence>
<dbReference type="SMART" id="SM01244">
    <property type="entry name" value="IRS"/>
    <property type="match status" value="1"/>
</dbReference>
<dbReference type="InterPro" id="IPR001849">
    <property type="entry name" value="PH_domain"/>
</dbReference>
<dbReference type="GO" id="GO:0007169">
    <property type="term" value="P:cell surface receptor protein tyrosine kinase signaling pathway"/>
    <property type="evidence" value="ECO:0007669"/>
    <property type="project" value="TreeGrafter"/>
</dbReference>
<dbReference type="OrthoDB" id="6243387at2759"/>
<organism evidence="3 4">
    <name type="scientific">Betta splendens</name>
    <name type="common">Siamese fighting fish</name>
    <dbReference type="NCBI Taxonomy" id="158456"/>
    <lineage>
        <taxon>Eukaryota</taxon>
        <taxon>Metazoa</taxon>
        <taxon>Chordata</taxon>
        <taxon>Craniata</taxon>
        <taxon>Vertebrata</taxon>
        <taxon>Euteleostomi</taxon>
        <taxon>Actinopterygii</taxon>
        <taxon>Neopterygii</taxon>
        <taxon>Teleostei</taxon>
        <taxon>Neoteleostei</taxon>
        <taxon>Acanthomorphata</taxon>
        <taxon>Anabantaria</taxon>
        <taxon>Anabantiformes</taxon>
        <taxon>Anabantoidei</taxon>
        <taxon>Osphronemidae</taxon>
        <taxon>Betta</taxon>
    </lineage>
</organism>
<evidence type="ECO:0000256" key="1">
    <source>
        <dbReference type="SAM" id="MobiDB-lite"/>
    </source>
</evidence>
<evidence type="ECO:0000313" key="3">
    <source>
        <dbReference type="Proteomes" id="UP000515150"/>
    </source>
</evidence>
<dbReference type="GO" id="GO:0005737">
    <property type="term" value="C:cytoplasm"/>
    <property type="evidence" value="ECO:0007669"/>
    <property type="project" value="TreeGrafter"/>
</dbReference>
<dbReference type="InterPro" id="IPR050996">
    <property type="entry name" value="Docking_Protein_DOK"/>
</dbReference>
<dbReference type="SMART" id="SM00310">
    <property type="entry name" value="PTBI"/>
    <property type="match status" value="1"/>
</dbReference>
<feature type="compositionally biased region" description="Polar residues" evidence="1">
    <location>
        <begin position="425"/>
        <end position="441"/>
    </location>
</feature>
<dbReference type="PROSITE" id="PS51064">
    <property type="entry name" value="IRS_PTB"/>
    <property type="match status" value="1"/>
</dbReference>
<dbReference type="GO" id="GO:0043410">
    <property type="term" value="P:positive regulation of MAPK cascade"/>
    <property type="evidence" value="ECO:0007669"/>
    <property type="project" value="TreeGrafter"/>
</dbReference>
<dbReference type="PANTHER" id="PTHR21258">
    <property type="entry name" value="DOCKING PROTEIN RELATED"/>
    <property type="match status" value="1"/>
</dbReference>
<feature type="region of interest" description="Disordered" evidence="1">
    <location>
        <begin position="477"/>
        <end position="496"/>
    </location>
</feature>